<dbReference type="GO" id="GO:0035999">
    <property type="term" value="P:tetrahydrofolate interconversion"/>
    <property type="evidence" value="ECO:0007669"/>
    <property type="project" value="UniProtKB-UniRule"/>
</dbReference>
<dbReference type="HAMAP" id="MF_00051">
    <property type="entry name" value="SHMT"/>
    <property type="match status" value="1"/>
</dbReference>
<proteinExistence type="inferred from homology"/>
<dbReference type="InterPro" id="IPR019798">
    <property type="entry name" value="Ser_HO-MeTrfase_PLP_BS"/>
</dbReference>
<dbReference type="InterPro" id="IPR001085">
    <property type="entry name" value="Ser_HO-MeTrfase"/>
</dbReference>
<dbReference type="UniPathway" id="UPA00193"/>
<comment type="pathway">
    <text evidence="12">Amino-acid biosynthesis; glycine biosynthesis; glycine from L-serine: step 1/1.</text>
</comment>
<dbReference type="GO" id="GO:0005829">
    <property type="term" value="C:cytosol"/>
    <property type="evidence" value="ECO:0007669"/>
    <property type="project" value="TreeGrafter"/>
</dbReference>
<dbReference type="Pfam" id="PF00464">
    <property type="entry name" value="SHMT"/>
    <property type="match status" value="1"/>
</dbReference>
<evidence type="ECO:0000256" key="9">
    <source>
        <dbReference type="ARBA" id="ARBA00022679"/>
    </source>
</evidence>
<evidence type="ECO:0000256" key="1">
    <source>
        <dbReference type="ARBA" id="ARBA00001528"/>
    </source>
</evidence>
<dbReference type="GO" id="GO:0032259">
    <property type="term" value="P:methylation"/>
    <property type="evidence" value="ECO:0007669"/>
    <property type="project" value="UniProtKB-KW"/>
</dbReference>
<dbReference type="PANTHER" id="PTHR11680">
    <property type="entry name" value="SERINE HYDROXYMETHYLTRANSFERASE"/>
    <property type="match status" value="1"/>
</dbReference>
<evidence type="ECO:0000256" key="4">
    <source>
        <dbReference type="ARBA" id="ARBA00006376"/>
    </source>
</evidence>
<dbReference type="CDD" id="cd00378">
    <property type="entry name" value="SHMT"/>
    <property type="match status" value="1"/>
</dbReference>
<feature type="domain" description="Serine hydroxymethyltransferase-like" evidence="14">
    <location>
        <begin position="4"/>
        <end position="380"/>
    </location>
</feature>
<dbReference type="InterPro" id="IPR015421">
    <property type="entry name" value="PyrdxlP-dep_Trfase_major"/>
</dbReference>
<evidence type="ECO:0000256" key="8">
    <source>
        <dbReference type="ARBA" id="ARBA00022605"/>
    </source>
</evidence>
<feature type="binding site" evidence="12">
    <location>
        <begin position="121"/>
        <end position="123"/>
    </location>
    <ligand>
        <name>(6S)-5,6,7,8-tetrahydrofolate</name>
        <dbReference type="ChEBI" id="CHEBI:57453"/>
    </ligand>
</feature>
<dbReference type="EC" id="2.1.2.1" evidence="12"/>
<comment type="function">
    <text evidence="11">Catalyzes the reversible interconversion of serine and glycine with tetrahydrofolate (THF) serving as the one-carbon carrier. This reaction serves as the major source of one-carbon groups required for the biosynthesis of purines, thymidylate, methionine, and other important biomolecules. Also exhibits THF-independent aldolase activity toward beta-hydroxyamino acids, producing glycine and aldehydes, via a retro-aldol mechanism. Thus, is able to catalyze the cleavage of L-allo-threonine.</text>
</comment>
<dbReference type="OrthoDB" id="9803846at2"/>
<dbReference type="Gene3D" id="3.90.1150.10">
    <property type="entry name" value="Aspartate Aminotransferase, domain 1"/>
    <property type="match status" value="1"/>
</dbReference>
<evidence type="ECO:0000259" key="14">
    <source>
        <dbReference type="Pfam" id="PF00464"/>
    </source>
</evidence>
<dbReference type="GO" id="GO:0008168">
    <property type="term" value="F:methyltransferase activity"/>
    <property type="evidence" value="ECO:0007669"/>
    <property type="project" value="UniProtKB-KW"/>
</dbReference>
<dbReference type="InterPro" id="IPR015424">
    <property type="entry name" value="PyrdxlP-dep_Trfase"/>
</dbReference>
<gene>
    <name evidence="12" type="primary">glyA</name>
    <name evidence="15" type="ORF">ELQ35_03940</name>
</gene>
<keyword evidence="10 12" id="KW-0663">Pyridoxal phosphate</keyword>
<dbReference type="Gene3D" id="3.40.640.10">
    <property type="entry name" value="Type I PLP-dependent aspartate aminotransferase-like (Major domain)"/>
    <property type="match status" value="1"/>
</dbReference>
<evidence type="ECO:0000256" key="5">
    <source>
        <dbReference type="ARBA" id="ARBA00011738"/>
    </source>
</evidence>
<dbReference type="RefSeq" id="WP_126863530.1">
    <property type="nucleotide sequence ID" value="NZ_JAUSTX010000004.1"/>
</dbReference>
<protein>
    <recommendedName>
        <fullName evidence="12">Serine hydroxymethyltransferase</fullName>
        <shortName evidence="12">SHMT</shortName>
        <shortName evidence="12">Serine methylase</shortName>
        <ecNumber evidence="12">2.1.2.1</ecNumber>
    </recommendedName>
</protein>
<evidence type="ECO:0000256" key="2">
    <source>
        <dbReference type="ARBA" id="ARBA00001933"/>
    </source>
</evidence>
<dbReference type="GO" id="GO:0030170">
    <property type="term" value="F:pyridoxal phosphate binding"/>
    <property type="evidence" value="ECO:0007669"/>
    <property type="project" value="UniProtKB-UniRule"/>
</dbReference>
<dbReference type="InterPro" id="IPR015422">
    <property type="entry name" value="PyrdxlP-dep_Trfase_small"/>
</dbReference>
<dbReference type="PROSITE" id="PS00096">
    <property type="entry name" value="SHMT"/>
    <property type="match status" value="1"/>
</dbReference>
<evidence type="ECO:0000256" key="13">
    <source>
        <dbReference type="PIRSR" id="PIRSR000412-50"/>
    </source>
</evidence>
<comment type="subcellular location">
    <subcellularLocation>
        <location evidence="3 12">Cytoplasm</location>
    </subcellularLocation>
</comment>
<dbReference type="FunFam" id="3.40.640.10:FF:000001">
    <property type="entry name" value="Serine hydroxymethyltransferase"/>
    <property type="match status" value="1"/>
</dbReference>
<keyword evidence="16" id="KW-1185">Reference proteome</keyword>
<dbReference type="UniPathway" id="UPA00288">
    <property type="reaction ID" value="UER01023"/>
</dbReference>
<evidence type="ECO:0000256" key="12">
    <source>
        <dbReference type="HAMAP-Rule" id="MF_00051"/>
    </source>
</evidence>
<feature type="modified residue" description="N6-(pyridoxal phosphate)lysine" evidence="12 13">
    <location>
        <position position="226"/>
    </location>
</feature>
<evidence type="ECO:0000256" key="6">
    <source>
        <dbReference type="ARBA" id="ARBA00022490"/>
    </source>
</evidence>
<evidence type="ECO:0000313" key="16">
    <source>
        <dbReference type="Proteomes" id="UP000267430"/>
    </source>
</evidence>
<dbReference type="PIRSF" id="PIRSF000412">
    <property type="entry name" value="SHMT"/>
    <property type="match status" value="1"/>
</dbReference>
<comment type="caution">
    <text evidence="15">The sequence shown here is derived from an EMBL/GenBank/DDBJ whole genome shotgun (WGS) entry which is preliminary data.</text>
</comment>
<dbReference type="FunFam" id="3.90.1150.10:FF:000003">
    <property type="entry name" value="Serine hydroxymethyltransferase"/>
    <property type="match status" value="1"/>
</dbReference>
<dbReference type="GO" id="GO:0019264">
    <property type="term" value="P:glycine biosynthetic process from serine"/>
    <property type="evidence" value="ECO:0007669"/>
    <property type="project" value="UniProtKB-UniRule"/>
</dbReference>
<organism evidence="15 16">
    <name type="scientific">Peribacillus cavernae</name>
    <dbReference type="NCBI Taxonomy" id="1674310"/>
    <lineage>
        <taxon>Bacteria</taxon>
        <taxon>Bacillati</taxon>
        <taxon>Bacillota</taxon>
        <taxon>Bacilli</taxon>
        <taxon>Bacillales</taxon>
        <taxon>Bacillaceae</taxon>
        <taxon>Peribacillus</taxon>
    </lineage>
</organism>
<keyword evidence="7 12" id="KW-0554">One-carbon metabolism</keyword>
<keyword evidence="9 12" id="KW-0808">Transferase</keyword>
<dbReference type="GO" id="GO:0004372">
    <property type="term" value="F:glycine hydroxymethyltransferase activity"/>
    <property type="evidence" value="ECO:0007669"/>
    <property type="project" value="UniProtKB-UniRule"/>
</dbReference>
<feature type="site" description="Plays an important role in substrate specificity" evidence="12">
    <location>
        <position position="225"/>
    </location>
</feature>
<keyword evidence="15" id="KW-0489">Methyltransferase</keyword>
<reference evidence="15 16" key="1">
    <citation type="submission" date="2018-12" db="EMBL/GenBank/DDBJ databases">
        <title>Bacillus chawlae sp. nov., Bacillus glennii sp. nov., and Bacillus saganii sp. nov. Isolated from the Vehicle Assembly Building at Kennedy Space Center where the Viking Spacecraft were Assembled.</title>
        <authorList>
            <person name="Seuylemezian A."/>
            <person name="Vaishampayan P."/>
        </authorList>
    </citation>
    <scope>NUCLEOTIDE SEQUENCE [LARGE SCALE GENOMIC DNA]</scope>
    <source>
        <strain evidence="15 16">L5</strain>
    </source>
</reference>
<dbReference type="EMBL" id="RYZZ01000005">
    <property type="protein sequence ID" value="RUQ31507.1"/>
    <property type="molecule type" value="Genomic_DNA"/>
</dbReference>
<evidence type="ECO:0000256" key="7">
    <source>
        <dbReference type="ARBA" id="ARBA00022563"/>
    </source>
</evidence>
<dbReference type="Proteomes" id="UP000267430">
    <property type="component" value="Unassembled WGS sequence"/>
</dbReference>
<dbReference type="NCBIfam" id="NF000586">
    <property type="entry name" value="PRK00011.1"/>
    <property type="match status" value="1"/>
</dbReference>
<accession>A0A433HT67</accession>
<name>A0A433HT67_9BACI</name>
<dbReference type="InterPro" id="IPR049943">
    <property type="entry name" value="Ser_HO-MeTrfase-like"/>
</dbReference>
<dbReference type="InterPro" id="IPR039429">
    <property type="entry name" value="SHMT-like_dom"/>
</dbReference>
<feature type="binding site" evidence="12">
    <location>
        <position position="240"/>
    </location>
    <ligand>
        <name>(6S)-5,6,7,8-tetrahydrofolate</name>
        <dbReference type="ChEBI" id="CHEBI:57453"/>
    </ligand>
</feature>
<comment type="catalytic activity">
    <reaction evidence="1 12">
        <text>(6R)-5,10-methylene-5,6,7,8-tetrahydrofolate + glycine + H2O = (6S)-5,6,7,8-tetrahydrofolate + L-serine</text>
        <dbReference type="Rhea" id="RHEA:15481"/>
        <dbReference type="ChEBI" id="CHEBI:15377"/>
        <dbReference type="ChEBI" id="CHEBI:15636"/>
        <dbReference type="ChEBI" id="CHEBI:33384"/>
        <dbReference type="ChEBI" id="CHEBI:57305"/>
        <dbReference type="ChEBI" id="CHEBI:57453"/>
        <dbReference type="EC" id="2.1.2.1"/>
    </reaction>
</comment>
<evidence type="ECO:0000256" key="10">
    <source>
        <dbReference type="ARBA" id="ARBA00022898"/>
    </source>
</evidence>
<sequence>MNRLAKQDEQVFKAIQDELGRQRSKIELIASENFVSEAIMEAQGSVLTNKYAEGYPGKRYYGGCEYVDVVEDLARDRAKKIFGAEHVNVQPHSGAQANMAVYFTILEPGDTVLGMNLSHGGHLTHGSPVNFSGVQYNFVEYGVDKEKQLIDYNDVLEKARQHKPKLIVAGASAYPREIDFKRFREIADEVGAYLMVDMAHIAGLVASGLHQNPVPFADFVTTTTHKTLRGPRGGMILCKEEFAKKIDKSIFPGIQGGPLMHVIAAKAVAFGEALQDDFKQYSQQIIENANRLGEALTKEGLDLVSGGTDNHLLLLDLRSIELTGKIAEKALDDIGITVNKNTIPFDTESPFVTSGIRIGTAAVTTRGFGLEDMDEIAAIIGLVLKNHEDESKLEEARQRVEALSGKYELYPSF</sequence>
<comment type="subunit">
    <text evidence="5 12">Homodimer.</text>
</comment>
<dbReference type="SUPFAM" id="SSF53383">
    <property type="entry name" value="PLP-dependent transferases"/>
    <property type="match status" value="1"/>
</dbReference>
<keyword evidence="6 12" id="KW-0963">Cytoplasm</keyword>
<keyword evidence="8 12" id="KW-0028">Amino-acid biosynthesis</keyword>
<evidence type="ECO:0000256" key="3">
    <source>
        <dbReference type="ARBA" id="ARBA00004496"/>
    </source>
</evidence>
<comment type="cofactor">
    <cofactor evidence="2 12 13">
        <name>pyridoxal 5'-phosphate</name>
        <dbReference type="ChEBI" id="CHEBI:597326"/>
    </cofactor>
</comment>
<evidence type="ECO:0000256" key="11">
    <source>
        <dbReference type="ARBA" id="ARBA00054606"/>
    </source>
</evidence>
<dbReference type="PANTHER" id="PTHR11680:SF35">
    <property type="entry name" value="SERINE HYDROXYMETHYLTRANSFERASE 1"/>
    <property type="match status" value="1"/>
</dbReference>
<comment type="similarity">
    <text evidence="4 12">Belongs to the SHMT family.</text>
</comment>
<evidence type="ECO:0000313" key="15">
    <source>
        <dbReference type="EMBL" id="RUQ31507.1"/>
    </source>
</evidence>
<feature type="binding site" evidence="12">
    <location>
        <begin position="349"/>
        <end position="351"/>
    </location>
    <ligand>
        <name>(6S)-5,6,7,8-tetrahydrofolate</name>
        <dbReference type="ChEBI" id="CHEBI:57453"/>
    </ligand>
</feature>
<dbReference type="AlphaFoldDB" id="A0A433HT67"/>
<feature type="binding site" evidence="12">
    <location>
        <position position="117"/>
    </location>
    <ligand>
        <name>(6S)-5,6,7,8-tetrahydrofolate</name>
        <dbReference type="ChEBI" id="CHEBI:57453"/>
    </ligand>
</feature>
<comment type="pathway">
    <text evidence="12">One-carbon metabolism; tetrahydrofolate interconversion.</text>
</comment>